<keyword evidence="7" id="KW-1185">Reference proteome</keyword>
<dbReference type="InterPro" id="IPR013520">
    <property type="entry name" value="Ribonucl_H"/>
</dbReference>
<evidence type="ECO:0000313" key="7">
    <source>
        <dbReference type="Proteomes" id="UP001172738"/>
    </source>
</evidence>
<dbReference type="InterPro" id="IPR036397">
    <property type="entry name" value="RNaseH_sf"/>
</dbReference>
<dbReference type="RefSeq" id="WP_301125309.1">
    <property type="nucleotide sequence ID" value="NZ_JAUHPV010000001.1"/>
</dbReference>
<organism evidence="6 7">
    <name type="scientific">Demequina zhanjiangensis</name>
    <dbReference type="NCBI Taxonomy" id="3051659"/>
    <lineage>
        <taxon>Bacteria</taxon>
        <taxon>Bacillati</taxon>
        <taxon>Actinomycetota</taxon>
        <taxon>Actinomycetes</taxon>
        <taxon>Micrococcales</taxon>
        <taxon>Demequinaceae</taxon>
        <taxon>Demequina</taxon>
    </lineage>
</organism>
<dbReference type="InterPro" id="IPR012337">
    <property type="entry name" value="RNaseH-like_sf"/>
</dbReference>
<dbReference type="Proteomes" id="UP001172738">
    <property type="component" value="Unassembled WGS sequence"/>
</dbReference>
<dbReference type="EMBL" id="JAUHPV010000001">
    <property type="protein sequence ID" value="MDN4471561.1"/>
    <property type="molecule type" value="Genomic_DNA"/>
</dbReference>
<evidence type="ECO:0000256" key="1">
    <source>
        <dbReference type="ARBA" id="ARBA00022722"/>
    </source>
</evidence>
<dbReference type="CDD" id="cd06127">
    <property type="entry name" value="DEDDh"/>
    <property type="match status" value="1"/>
</dbReference>
<dbReference type="GO" id="GO:0004527">
    <property type="term" value="F:exonuclease activity"/>
    <property type="evidence" value="ECO:0007669"/>
    <property type="project" value="UniProtKB-KW"/>
</dbReference>
<feature type="region of interest" description="Disordered" evidence="4">
    <location>
        <begin position="223"/>
        <end position="250"/>
    </location>
</feature>
<keyword evidence="2" id="KW-0378">Hydrolase</keyword>
<evidence type="ECO:0000313" key="6">
    <source>
        <dbReference type="EMBL" id="MDN4471561.1"/>
    </source>
</evidence>
<comment type="caution">
    <text evidence="6">The sequence shown here is derived from an EMBL/GenBank/DDBJ whole genome shotgun (WGS) entry which is preliminary data.</text>
</comment>
<sequence length="250" mass="27420">MTWLDETMVGFDTETTGVSTAKDRIVTAAIITRRAGEEPSTRTWLVDPGIEIPAAATRVHGITTEQARAEGMDPKVALDQIAEALAAPLSSGTPVVGFNAQYDLSILEAELARYGLPSLESRLERGIRPIIDPLVIDRFLDRYRKGGRKLIDMCRIYAVPVVADDLHAADADVLATLDLLPAMAQMHPSLGTVELDDLHDQQIEAHRLWATRFAAFLKSKGETDDLPSPLWPVSLPEPQEEPEPASDMLF</sequence>
<dbReference type="PANTHER" id="PTHR30231">
    <property type="entry name" value="DNA POLYMERASE III SUBUNIT EPSILON"/>
    <property type="match status" value="1"/>
</dbReference>
<dbReference type="SUPFAM" id="SSF53098">
    <property type="entry name" value="Ribonuclease H-like"/>
    <property type="match status" value="1"/>
</dbReference>
<keyword evidence="3 6" id="KW-0269">Exonuclease</keyword>
<dbReference type="Pfam" id="PF00929">
    <property type="entry name" value="RNase_T"/>
    <property type="match status" value="1"/>
</dbReference>
<name>A0ABT8FXC7_9MICO</name>
<proteinExistence type="predicted"/>
<evidence type="ECO:0000259" key="5">
    <source>
        <dbReference type="SMART" id="SM00479"/>
    </source>
</evidence>
<evidence type="ECO:0000256" key="4">
    <source>
        <dbReference type="SAM" id="MobiDB-lite"/>
    </source>
</evidence>
<feature type="domain" description="Exonuclease" evidence="5">
    <location>
        <begin position="7"/>
        <end position="189"/>
    </location>
</feature>
<dbReference type="Gene3D" id="3.30.420.10">
    <property type="entry name" value="Ribonuclease H-like superfamily/Ribonuclease H"/>
    <property type="match status" value="1"/>
</dbReference>
<reference evidence="6" key="1">
    <citation type="submission" date="2023-06" db="EMBL/GenBank/DDBJ databases">
        <title>SYSU T00b26.</title>
        <authorList>
            <person name="Gao L."/>
            <person name="Fang B.-Z."/>
            <person name="Li W.-J."/>
        </authorList>
    </citation>
    <scope>NUCLEOTIDE SEQUENCE</scope>
    <source>
        <strain evidence="6">SYSU T00b26</strain>
    </source>
</reference>
<protein>
    <submittedName>
        <fullName evidence="6">Exonuclease domain-containing protein</fullName>
    </submittedName>
</protein>
<keyword evidence="1" id="KW-0540">Nuclease</keyword>
<evidence type="ECO:0000256" key="3">
    <source>
        <dbReference type="ARBA" id="ARBA00022839"/>
    </source>
</evidence>
<dbReference type="NCBIfam" id="NF005927">
    <property type="entry name" value="PRK07942.1"/>
    <property type="match status" value="1"/>
</dbReference>
<dbReference type="SMART" id="SM00479">
    <property type="entry name" value="EXOIII"/>
    <property type="match status" value="1"/>
</dbReference>
<accession>A0ABT8FXC7</accession>
<dbReference type="PANTHER" id="PTHR30231:SF4">
    <property type="entry name" value="PROTEIN NEN2"/>
    <property type="match status" value="1"/>
</dbReference>
<gene>
    <name evidence="6" type="ORF">QQX04_00980</name>
</gene>
<evidence type="ECO:0000256" key="2">
    <source>
        <dbReference type="ARBA" id="ARBA00022801"/>
    </source>
</evidence>